<organism evidence="2">
    <name type="scientific">Oryza meridionalis</name>
    <dbReference type="NCBI Taxonomy" id="40149"/>
    <lineage>
        <taxon>Eukaryota</taxon>
        <taxon>Viridiplantae</taxon>
        <taxon>Streptophyta</taxon>
        <taxon>Embryophyta</taxon>
        <taxon>Tracheophyta</taxon>
        <taxon>Spermatophyta</taxon>
        <taxon>Magnoliopsida</taxon>
        <taxon>Liliopsida</taxon>
        <taxon>Poales</taxon>
        <taxon>Poaceae</taxon>
        <taxon>BOP clade</taxon>
        <taxon>Oryzoideae</taxon>
        <taxon>Oryzeae</taxon>
        <taxon>Oryzinae</taxon>
        <taxon>Oryza</taxon>
    </lineage>
</organism>
<accession>A0A0E0CBD0</accession>
<dbReference type="Proteomes" id="UP000008021">
    <property type="component" value="Chromosome 1"/>
</dbReference>
<proteinExistence type="predicted"/>
<evidence type="ECO:0000256" key="1">
    <source>
        <dbReference type="SAM" id="MobiDB-lite"/>
    </source>
</evidence>
<feature type="compositionally biased region" description="Basic and acidic residues" evidence="1">
    <location>
        <begin position="1"/>
        <end position="10"/>
    </location>
</feature>
<keyword evidence="3" id="KW-1185">Reference proteome</keyword>
<evidence type="ECO:0000313" key="3">
    <source>
        <dbReference type="Proteomes" id="UP000008021"/>
    </source>
</evidence>
<evidence type="ECO:0000313" key="2">
    <source>
        <dbReference type="EnsemblPlants" id="OMERI01G36920.1"/>
    </source>
</evidence>
<sequence>MDEGRGREEEAPFGGMQHLFGEGPRESKMRVNLQAGRTPERTCLPERSTSGHQRAAGSLRELYGLL</sequence>
<dbReference type="EnsemblPlants" id="OMERI01G36920.1">
    <property type="protein sequence ID" value="OMERI01G36920.1"/>
    <property type="gene ID" value="OMERI01G36920"/>
</dbReference>
<reference evidence="2" key="1">
    <citation type="submission" date="2015-04" db="UniProtKB">
        <authorList>
            <consortium name="EnsemblPlants"/>
        </authorList>
    </citation>
    <scope>IDENTIFICATION</scope>
</reference>
<dbReference type="Gramene" id="OMERI01G36920.1">
    <property type="protein sequence ID" value="OMERI01G36920.1"/>
    <property type="gene ID" value="OMERI01G36920"/>
</dbReference>
<feature type="region of interest" description="Disordered" evidence="1">
    <location>
        <begin position="1"/>
        <end position="57"/>
    </location>
</feature>
<dbReference type="AlphaFoldDB" id="A0A0E0CBD0"/>
<name>A0A0E0CBD0_9ORYZ</name>
<dbReference type="HOGENOM" id="CLU_2835473_0_0_1"/>
<protein>
    <submittedName>
        <fullName evidence="2">Uncharacterized protein</fullName>
    </submittedName>
</protein>
<reference evidence="2" key="2">
    <citation type="submission" date="2018-05" db="EMBL/GenBank/DDBJ databases">
        <title>OmerRS3 (Oryza meridionalis Reference Sequence Version 3).</title>
        <authorList>
            <person name="Zhang J."/>
            <person name="Kudrna D."/>
            <person name="Lee S."/>
            <person name="Talag J."/>
            <person name="Welchert J."/>
            <person name="Wing R.A."/>
        </authorList>
    </citation>
    <scope>NUCLEOTIDE SEQUENCE [LARGE SCALE GENOMIC DNA]</scope>
    <source>
        <strain evidence="2">cv. OR44</strain>
    </source>
</reference>